<keyword evidence="4" id="KW-0378">Hydrolase</keyword>
<dbReference type="SUPFAM" id="SSF51306">
    <property type="entry name" value="LexA/Signal peptidase"/>
    <property type="match status" value="1"/>
</dbReference>
<name>A0AAD4R7S5_9BILA</name>
<gene>
    <name evidence="10" type="ORF">DdX_08012</name>
</gene>
<evidence type="ECO:0000259" key="9">
    <source>
        <dbReference type="Pfam" id="PF10502"/>
    </source>
</evidence>
<dbReference type="Pfam" id="PF10502">
    <property type="entry name" value="Peptidase_S26"/>
    <property type="match status" value="1"/>
</dbReference>
<evidence type="ECO:0000256" key="5">
    <source>
        <dbReference type="ARBA" id="ARBA00023128"/>
    </source>
</evidence>
<reference evidence="10" key="1">
    <citation type="submission" date="2022-01" db="EMBL/GenBank/DDBJ databases">
        <title>Genome Sequence Resource for Two Populations of Ditylenchus destructor, the Migratory Endoparasitic Phytonematode.</title>
        <authorList>
            <person name="Zhang H."/>
            <person name="Lin R."/>
            <person name="Xie B."/>
        </authorList>
    </citation>
    <scope>NUCLEOTIDE SEQUENCE</scope>
    <source>
        <strain evidence="10">BazhouSP</strain>
    </source>
</reference>
<comment type="subcellular location">
    <subcellularLocation>
        <location evidence="1">Mitochondrion inner membrane</location>
    </subcellularLocation>
</comment>
<evidence type="ECO:0000256" key="1">
    <source>
        <dbReference type="ARBA" id="ARBA00004273"/>
    </source>
</evidence>
<dbReference type="GO" id="GO:0006465">
    <property type="term" value="P:signal peptide processing"/>
    <property type="evidence" value="ECO:0007669"/>
    <property type="project" value="InterPro"/>
</dbReference>
<evidence type="ECO:0000313" key="10">
    <source>
        <dbReference type="EMBL" id="KAI1715688.1"/>
    </source>
</evidence>
<dbReference type="InterPro" id="IPR019533">
    <property type="entry name" value="Peptidase_S26"/>
</dbReference>
<keyword evidence="5" id="KW-0496">Mitochondrion</keyword>
<evidence type="ECO:0000256" key="7">
    <source>
        <dbReference type="ARBA" id="ARBA00038445"/>
    </source>
</evidence>
<keyword evidence="11" id="KW-1185">Reference proteome</keyword>
<comment type="similarity">
    <text evidence="7">Belongs to the peptidase S26 family. IMP1 subfamily.</text>
</comment>
<dbReference type="Gene3D" id="2.10.109.10">
    <property type="entry name" value="Umud Fragment, subunit A"/>
    <property type="match status" value="1"/>
</dbReference>
<dbReference type="GO" id="GO:0042720">
    <property type="term" value="C:mitochondrial inner membrane peptidase complex"/>
    <property type="evidence" value="ECO:0007669"/>
    <property type="project" value="TreeGrafter"/>
</dbReference>
<dbReference type="GO" id="GO:0006627">
    <property type="term" value="P:protein processing involved in protein targeting to mitochondrion"/>
    <property type="evidence" value="ECO:0007669"/>
    <property type="project" value="TreeGrafter"/>
</dbReference>
<keyword evidence="8" id="KW-1133">Transmembrane helix</keyword>
<keyword evidence="6 8" id="KW-0472">Membrane</keyword>
<dbReference type="PANTHER" id="PTHR12383">
    <property type="entry name" value="PROTEASE FAMILY S26 MITOCHONDRIAL INNER MEMBRANE PROTEASE-RELATED"/>
    <property type="match status" value="1"/>
</dbReference>
<organism evidence="10 11">
    <name type="scientific">Ditylenchus destructor</name>
    <dbReference type="NCBI Taxonomy" id="166010"/>
    <lineage>
        <taxon>Eukaryota</taxon>
        <taxon>Metazoa</taxon>
        <taxon>Ecdysozoa</taxon>
        <taxon>Nematoda</taxon>
        <taxon>Chromadorea</taxon>
        <taxon>Rhabditida</taxon>
        <taxon>Tylenchina</taxon>
        <taxon>Tylenchomorpha</taxon>
        <taxon>Sphaerularioidea</taxon>
        <taxon>Anguinidae</taxon>
        <taxon>Anguininae</taxon>
        <taxon>Ditylenchus</taxon>
    </lineage>
</organism>
<dbReference type="GO" id="GO:0004252">
    <property type="term" value="F:serine-type endopeptidase activity"/>
    <property type="evidence" value="ECO:0007669"/>
    <property type="project" value="InterPro"/>
</dbReference>
<dbReference type="CDD" id="cd06462">
    <property type="entry name" value="Peptidase_S24_S26"/>
    <property type="match status" value="1"/>
</dbReference>
<evidence type="ECO:0000256" key="2">
    <source>
        <dbReference type="ARBA" id="ARBA00011805"/>
    </source>
</evidence>
<proteinExistence type="inferred from homology"/>
<evidence type="ECO:0000256" key="3">
    <source>
        <dbReference type="ARBA" id="ARBA00022792"/>
    </source>
</evidence>
<evidence type="ECO:0000256" key="6">
    <source>
        <dbReference type="ARBA" id="ARBA00023136"/>
    </source>
</evidence>
<feature type="domain" description="Peptidase S26" evidence="9">
    <location>
        <begin position="101"/>
        <end position="141"/>
    </location>
</feature>
<dbReference type="Proteomes" id="UP001201812">
    <property type="component" value="Unassembled WGS sequence"/>
</dbReference>
<protein>
    <submittedName>
        <fullName evidence="10">Peptidase s24-like domain-containing protein</fullName>
    </submittedName>
</protein>
<feature type="transmembrane region" description="Helical" evidence="8">
    <location>
        <begin position="12"/>
        <end position="33"/>
    </location>
</feature>
<keyword evidence="8" id="KW-0812">Transmembrane</keyword>
<dbReference type="InterPro" id="IPR052064">
    <property type="entry name" value="Mito_IMP1_subunit"/>
</dbReference>
<dbReference type="PANTHER" id="PTHR12383:SF16">
    <property type="entry name" value="MITOCHONDRIAL INNER MEMBRANE PROTEASE SUBUNIT 1"/>
    <property type="match status" value="1"/>
</dbReference>
<evidence type="ECO:0000256" key="4">
    <source>
        <dbReference type="ARBA" id="ARBA00022801"/>
    </source>
</evidence>
<comment type="caution">
    <text evidence="10">The sequence shown here is derived from an EMBL/GenBank/DDBJ whole genome shotgun (WGS) entry which is preliminary data.</text>
</comment>
<evidence type="ECO:0000313" key="11">
    <source>
        <dbReference type="Proteomes" id="UP001201812"/>
    </source>
</evidence>
<dbReference type="InterPro" id="IPR000223">
    <property type="entry name" value="Pept_S26A_signal_pept_1"/>
</dbReference>
<accession>A0AAD4R7S5</accession>
<dbReference type="PRINTS" id="PR00727">
    <property type="entry name" value="LEADERPTASE"/>
</dbReference>
<comment type="subunit">
    <text evidence="2">Heterodimer of 2 subunits, IMMPL1 and IMMPL2.</text>
</comment>
<dbReference type="AlphaFoldDB" id="A0AAD4R7S5"/>
<dbReference type="InterPro" id="IPR036286">
    <property type="entry name" value="LexA/Signal_pep-like_sf"/>
</dbReference>
<keyword evidence="3" id="KW-0999">Mitochondrion inner membrane</keyword>
<dbReference type="EMBL" id="JAKKPZ010000011">
    <property type="protein sequence ID" value="KAI1715688.1"/>
    <property type="molecule type" value="Genomic_DNA"/>
</dbReference>
<sequence length="178" mass="20330">MPVVFSKYYSRLSAVAKVTLMGIGGVMIVRYFGGFIYCKNDSMVPTIQPGDLLYAMRISNSMRSVLLRGDLVVVKDSAGSKALCRRILFKPEDQFWDNNGVLNWVPPDHYYVVSDNLDDTADSRTFGPVPKEWLKYQLVLRIWPWNRKGWIVDFEKIRNAHKKPNSSETTVSEAMATN</sequence>
<evidence type="ECO:0000256" key="8">
    <source>
        <dbReference type="SAM" id="Phobius"/>
    </source>
</evidence>